<dbReference type="PROSITE" id="PS50850">
    <property type="entry name" value="MFS"/>
    <property type="match status" value="1"/>
</dbReference>
<dbReference type="Gene3D" id="1.20.1250.20">
    <property type="entry name" value="MFS general substrate transporter like domains"/>
    <property type="match status" value="2"/>
</dbReference>
<evidence type="ECO:0000256" key="2">
    <source>
        <dbReference type="ARBA" id="ARBA00022692"/>
    </source>
</evidence>
<dbReference type="InterPro" id="IPR011701">
    <property type="entry name" value="MFS"/>
</dbReference>
<dbReference type="PANTHER" id="PTHR23508">
    <property type="entry name" value="CARBOXYLIC ACID TRANSPORTER PROTEIN HOMOLOG"/>
    <property type="match status" value="1"/>
</dbReference>
<feature type="transmembrane region" description="Helical" evidence="5">
    <location>
        <begin position="82"/>
        <end position="102"/>
    </location>
</feature>
<feature type="transmembrane region" description="Helical" evidence="5">
    <location>
        <begin position="167"/>
        <end position="189"/>
    </location>
</feature>
<feature type="transmembrane region" description="Helical" evidence="5">
    <location>
        <begin position="285"/>
        <end position="304"/>
    </location>
</feature>
<evidence type="ECO:0000256" key="1">
    <source>
        <dbReference type="ARBA" id="ARBA00004141"/>
    </source>
</evidence>
<dbReference type="GO" id="GO:0005886">
    <property type="term" value="C:plasma membrane"/>
    <property type="evidence" value="ECO:0007669"/>
    <property type="project" value="TreeGrafter"/>
</dbReference>
<dbReference type="EMBL" id="JACIIZ010000028">
    <property type="protein sequence ID" value="MBB6255264.1"/>
    <property type="molecule type" value="Genomic_DNA"/>
</dbReference>
<feature type="transmembrane region" description="Helical" evidence="5">
    <location>
        <begin position="344"/>
        <end position="365"/>
    </location>
</feature>
<evidence type="ECO:0000313" key="7">
    <source>
        <dbReference type="EMBL" id="MBB6255264.1"/>
    </source>
</evidence>
<organism evidence="7 8">
    <name type="scientific">Nitrospirillum iridis</name>
    <dbReference type="NCBI Taxonomy" id="765888"/>
    <lineage>
        <taxon>Bacteria</taxon>
        <taxon>Pseudomonadati</taxon>
        <taxon>Pseudomonadota</taxon>
        <taxon>Alphaproteobacteria</taxon>
        <taxon>Rhodospirillales</taxon>
        <taxon>Azospirillaceae</taxon>
        <taxon>Nitrospirillum</taxon>
    </lineage>
</organism>
<protein>
    <submittedName>
        <fullName evidence="7">AAHS family 3-hydroxyphenylpropionic acid transporter</fullName>
    </submittedName>
</protein>
<dbReference type="PROSITE" id="PS00216">
    <property type="entry name" value="SUGAR_TRANSPORT_1"/>
    <property type="match status" value="1"/>
</dbReference>
<keyword evidence="2 5" id="KW-0812">Transmembrane</keyword>
<feature type="transmembrane region" description="Helical" evidence="5">
    <location>
        <begin position="140"/>
        <end position="161"/>
    </location>
</feature>
<feature type="transmembrane region" description="Helical" evidence="5">
    <location>
        <begin position="254"/>
        <end position="273"/>
    </location>
</feature>
<feature type="transmembrane region" description="Helical" evidence="5">
    <location>
        <begin position="310"/>
        <end position="332"/>
    </location>
</feature>
<feature type="domain" description="Major facilitator superfamily (MFS) profile" evidence="6">
    <location>
        <begin position="17"/>
        <end position="402"/>
    </location>
</feature>
<feature type="transmembrane region" description="Helical" evidence="5">
    <location>
        <begin position="53"/>
        <end position="75"/>
    </location>
</feature>
<dbReference type="PANTHER" id="PTHR23508:SF10">
    <property type="entry name" value="CARBOXYLIC ACID TRANSPORTER PROTEIN HOMOLOG"/>
    <property type="match status" value="1"/>
</dbReference>
<reference evidence="7 8" key="1">
    <citation type="submission" date="2020-08" db="EMBL/GenBank/DDBJ databases">
        <title>Genomic Encyclopedia of Type Strains, Phase IV (KMG-IV): sequencing the most valuable type-strain genomes for metagenomic binning, comparative biology and taxonomic classification.</title>
        <authorList>
            <person name="Goeker M."/>
        </authorList>
    </citation>
    <scope>NUCLEOTIDE SEQUENCE [LARGE SCALE GENOMIC DNA]</scope>
    <source>
        <strain evidence="7 8">DSM 22198</strain>
    </source>
</reference>
<comment type="caution">
    <text evidence="7">The sequence shown here is derived from an EMBL/GenBank/DDBJ whole genome shotgun (WGS) entry which is preliminary data.</text>
</comment>
<keyword evidence="8" id="KW-1185">Reference proteome</keyword>
<feature type="transmembrane region" description="Helical" evidence="5">
    <location>
        <begin position="223"/>
        <end position="242"/>
    </location>
</feature>
<feature type="transmembrane region" description="Helical" evidence="5">
    <location>
        <begin position="108"/>
        <end position="133"/>
    </location>
</feature>
<dbReference type="InterPro" id="IPR036259">
    <property type="entry name" value="MFS_trans_sf"/>
</dbReference>
<evidence type="ECO:0000256" key="4">
    <source>
        <dbReference type="ARBA" id="ARBA00023136"/>
    </source>
</evidence>
<dbReference type="GO" id="GO:0046943">
    <property type="term" value="F:carboxylic acid transmembrane transporter activity"/>
    <property type="evidence" value="ECO:0007669"/>
    <property type="project" value="TreeGrafter"/>
</dbReference>
<accession>A0A7X0B6W1</accession>
<feature type="transmembrane region" description="Helical" evidence="5">
    <location>
        <begin position="377"/>
        <end position="398"/>
    </location>
</feature>
<evidence type="ECO:0000259" key="6">
    <source>
        <dbReference type="PROSITE" id="PS50850"/>
    </source>
</evidence>
<dbReference type="RefSeq" id="WP_184807776.1">
    <property type="nucleotide sequence ID" value="NZ_JACIIZ010000028.1"/>
</dbReference>
<dbReference type="InterPro" id="IPR020846">
    <property type="entry name" value="MFS_dom"/>
</dbReference>
<dbReference type="Pfam" id="PF07690">
    <property type="entry name" value="MFS_1"/>
    <property type="match status" value="1"/>
</dbReference>
<dbReference type="InterPro" id="IPR005829">
    <property type="entry name" value="Sugar_transporter_CS"/>
</dbReference>
<evidence type="ECO:0000313" key="8">
    <source>
        <dbReference type="Proteomes" id="UP000539175"/>
    </source>
</evidence>
<comment type="subcellular location">
    <subcellularLocation>
        <location evidence="1">Membrane</location>
        <topology evidence="1">Multi-pass membrane protein</topology>
    </subcellularLocation>
</comment>
<dbReference type="AlphaFoldDB" id="A0A7X0B6W1"/>
<keyword evidence="4 5" id="KW-0472">Membrane</keyword>
<dbReference type="Proteomes" id="UP000539175">
    <property type="component" value="Unassembled WGS sequence"/>
</dbReference>
<dbReference type="SUPFAM" id="SSF103473">
    <property type="entry name" value="MFS general substrate transporter"/>
    <property type="match status" value="1"/>
</dbReference>
<sequence>MTGAVSTPISPGRFWTIFALCFSAAALEGYDLQVVSVAMPRLRPQLGLLPQQVGVALSSGLMGMALGAMAGGILSDRLGRRGVLIISICGLGVATLLTAFVTSYQTLLLARILTGVAIGGAMPTLIAIVAAIAGRHRITTLVTAVMCGLPFGGVLAALAGLATIPSFGWRGLFVFGGVLTLLVAPLLMFGIPGVGDRAVGDDAHEPAGGNTLFGGGRILATPLLWLTFILTLAVFSLLIGWAPALVIDKGLPPTMASGVMLALNLSGIVGALLTGRLCDLIGVRAIMLPTYFGIAAGLALFAFADTPGLMVLAAMVAGFFILGAQFALFGIAPRLYPSARHGTGVGMAAAMGRIGSILGPIYAGWLLSGGMSADKAVLSTIPIAVAAGLALLLMTWALPAAFRGSRRPKEPVDPASVADS</sequence>
<evidence type="ECO:0000256" key="3">
    <source>
        <dbReference type="ARBA" id="ARBA00022989"/>
    </source>
</evidence>
<evidence type="ECO:0000256" key="5">
    <source>
        <dbReference type="SAM" id="Phobius"/>
    </source>
</evidence>
<proteinExistence type="predicted"/>
<gene>
    <name evidence="7" type="ORF">FHS74_005863</name>
</gene>
<name>A0A7X0B6W1_9PROT</name>
<keyword evidence="3 5" id="KW-1133">Transmembrane helix</keyword>